<dbReference type="Pfam" id="PF06182">
    <property type="entry name" value="ABC2_membrane_6"/>
    <property type="match status" value="1"/>
</dbReference>
<gene>
    <name evidence="2" type="ORF">AXK11_04425</name>
</gene>
<dbReference type="PANTHER" id="PTHR36833">
    <property type="entry name" value="SLR0610 PROTEIN-RELATED"/>
    <property type="match status" value="1"/>
</dbReference>
<sequence>MFRFDFLLWSTVELLWMSLNVLLVSVIYAHTDSIAGWSKYEMLLLIGTSMLIQRFLIGFFWTNIHELGQNVRTGHFDFFLAQPGNLMFMVSTRKLDLDGLANSVIALAVVGYSAHELGLSPSLLDIAAYGLLVGCGLVIHYSFMLTVVSLSFWITNAQGLEGSYFTLFSFSRIPREAFKGLTQLVFVWTLPVVIVSNAPAKTILYGFNPQLGLWLLGAAAFWFGIAVTVFHRGLKRYSSASS</sequence>
<dbReference type="PANTHER" id="PTHR36833:SF2">
    <property type="entry name" value="SLR0610 PROTEIN"/>
    <property type="match status" value="1"/>
</dbReference>
<comment type="caution">
    <text evidence="2">The sequence shown here is derived from an EMBL/GenBank/DDBJ whole genome shotgun (WGS) entry which is preliminary data.</text>
</comment>
<keyword evidence="3" id="KW-1185">Reference proteome</keyword>
<reference evidence="3" key="1">
    <citation type="submission" date="2016-02" db="EMBL/GenBank/DDBJ databases">
        <authorList>
            <person name="Sanders J.G."/>
            <person name="Lin J.Y."/>
            <person name="Wertz J.T."/>
            <person name="Russell J.A."/>
            <person name="Moreau C.S."/>
            <person name="Powell S."/>
        </authorList>
    </citation>
    <scope>NUCLEOTIDE SEQUENCE [LARGE SCALE GENOMIC DNA]</scope>
    <source>
        <strain evidence="3">CAG34</strain>
    </source>
</reference>
<evidence type="ECO:0000313" key="2">
    <source>
        <dbReference type="EMBL" id="KXU36504.1"/>
    </source>
</evidence>
<dbReference type="STRING" id="1548207.AXK11_04425"/>
<organism evidence="2 3">
    <name type="scientific">Cephaloticoccus primus</name>
    <dbReference type="NCBI Taxonomy" id="1548207"/>
    <lineage>
        <taxon>Bacteria</taxon>
        <taxon>Pseudomonadati</taxon>
        <taxon>Verrucomicrobiota</taxon>
        <taxon>Opitutia</taxon>
        <taxon>Opitutales</taxon>
        <taxon>Opitutaceae</taxon>
        <taxon>Cephaloticoccus</taxon>
    </lineage>
</organism>
<proteinExistence type="predicted"/>
<dbReference type="EMBL" id="LSZQ01000031">
    <property type="protein sequence ID" value="KXU36504.1"/>
    <property type="molecule type" value="Genomic_DNA"/>
</dbReference>
<feature type="transmembrane region" description="Helical" evidence="1">
    <location>
        <begin position="211"/>
        <end position="230"/>
    </location>
</feature>
<feature type="transmembrane region" description="Helical" evidence="1">
    <location>
        <begin position="42"/>
        <end position="62"/>
    </location>
</feature>
<feature type="transmembrane region" description="Helical" evidence="1">
    <location>
        <begin position="177"/>
        <end position="199"/>
    </location>
</feature>
<dbReference type="AlphaFoldDB" id="A0A139SPS1"/>
<evidence type="ECO:0000256" key="1">
    <source>
        <dbReference type="SAM" id="Phobius"/>
    </source>
</evidence>
<keyword evidence="1" id="KW-1133">Transmembrane helix</keyword>
<protein>
    <recommendedName>
        <fullName evidence="4">ABC transporter permease</fullName>
    </recommendedName>
</protein>
<name>A0A139SPS1_9BACT</name>
<dbReference type="InterPro" id="IPR010390">
    <property type="entry name" value="ABC-2_transporter-like"/>
</dbReference>
<feature type="transmembrane region" description="Helical" evidence="1">
    <location>
        <begin position="7"/>
        <end position="30"/>
    </location>
</feature>
<keyword evidence="1" id="KW-0472">Membrane</keyword>
<accession>A0A139SPS1</accession>
<dbReference type="Proteomes" id="UP000070058">
    <property type="component" value="Unassembled WGS sequence"/>
</dbReference>
<feature type="transmembrane region" description="Helical" evidence="1">
    <location>
        <begin position="95"/>
        <end position="114"/>
    </location>
</feature>
<feature type="transmembrane region" description="Helical" evidence="1">
    <location>
        <begin position="126"/>
        <end position="156"/>
    </location>
</feature>
<keyword evidence="1" id="KW-0812">Transmembrane</keyword>
<evidence type="ECO:0000313" key="3">
    <source>
        <dbReference type="Proteomes" id="UP000070058"/>
    </source>
</evidence>
<evidence type="ECO:0008006" key="4">
    <source>
        <dbReference type="Google" id="ProtNLM"/>
    </source>
</evidence>